<gene>
    <name evidence="1" type="primary">E4</name>
</gene>
<accession>A0A385AH06</accession>
<dbReference type="KEGG" id="vg:41702608"/>
<dbReference type="Proteomes" id="UP000289742">
    <property type="component" value="Segment"/>
</dbReference>
<dbReference type="RefSeq" id="YP_009553208.1">
    <property type="nucleotide sequence ID" value="NC_040709.1"/>
</dbReference>
<protein>
    <submittedName>
        <fullName evidence="1">E4</fullName>
    </submittedName>
</protein>
<proteinExistence type="predicted"/>
<evidence type="ECO:0000313" key="1">
    <source>
        <dbReference type="EMBL" id="AXN57284.1"/>
    </source>
</evidence>
<organism evidence="1 2">
    <name type="scientific">Macaca mulatta papillomavirus 2</name>
    <dbReference type="NCBI Taxonomy" id="2294150"/>
    <lineage>
        <taxon>Viruses</taxon>
        <taxon>Monodnaviria</taxon>
        <taxon>Shotokuvirae</taxon>
        <taxon>Cossaviricota</taxon>
        <taxon>Papovaviricetes</taxon>
        <taxon>Zurhausenvirales</taxon>
        <taxon>Papillomaviridae</taxon>
        <taxon>primate papillomaviruses</taxon>
    </lineage>
</organism>
<sequence length="70" mass="7866">MVMQKIACHMLCGLTFMCIQRTYGQRCLVGSMQGVCTMTRRARGCTMRTLLTMQTCMGLMNNGKCMWAAT</sequence>
<name>A0A385AH06_9PAPI</name>
<evidence type="ECO:0000313" key="2">
    <source>
        <dbReference type="Proteomes" id="UP000289742"/>
    </source>
</evidence>
<dbReference type="EMBL" id="MG837557">
    <property type="protein sequence ID" value="AXN57284.1"/>
    <property type="molecule type" value="Genomic_DNA"/>
</dbReference>
<dbReference type="GeneID" id="41702608"/>
<reference evidence="1 2" key="1">
    <citation type="submission" date="2018-01" db="EMBL/GenBank/DDBJ databases">
        <title>Diversity of papillomavirus in Rhesus macaques.</title>
        <authorList>
            <person name="Chen Z."/>
            <person name="Wong P.Y."/>
            <person name="Ho W."/>
            <person name="Chan P."/>
        </authorList>
    </citation>
    <scope>NUCLEOTIDE SEQUENCE [LARGE SCALE GENOMIC DNA]</scope>
    <source>
        <strain evidence="1">PM069S3c168082</strain>
    </source>
</reference>